<accession>A0A2S8F444</accession>
<dbReference type="InterPro" id="IPR003156">
    <property type="entry name" value="DHHA1_dom"/>
</dbReference>
<dbReference type="InterPro" id="IPR038763">
    <property type="entry name" value="DHH_sf"/>
</dbReference>
<dbReference type="PANTHER" id="PTHR47618:SF1">
    <property type="entry name" value="BIFUNCTIONAL OLIGORIBONUCLEASE AND PAP PHOSPHATASE NRNA"/>
    <property type="match status" value="1"/>
</dbReference>
<dbReference type="Pfam" id="PF02272">
    <property type="entry name" value="DHHA1"/>
    <property type="match status" value="1"/>
</dbReference>
<evidence type="ECO:0000259" key="2">
    <source>
        <dbReference type="Pfam" id="PF02272"/>
    </source>
</evidence>
<evidence type="ECO:0000313" key="4">
    <source>
        <dbReference type="Proteomes" id="UP000240009"/>
    </source>
</evidence>
<dbReference type="RefSeq" id="WP_105356750.1">
    <property type="nucleotide sequence ID" value="NZ_PUIA01000058.1"/>
</dbReference>
<dbReference type="Gene3D" id="3.10.310.30">
    <property type="match status" value="1"/>
</dbReference>
<name>A0A2S8F444_9BACT</name>
<dbReference type="GO" id="GO:0003676">
    <property type="term" value="F:nucleic acid binding"/>
    <property type="evidence" value="ECO:0007669"/>
    <property type="project" value="InterPro"/>
</dbReference>
<dbReference type="AlphaFoldDB" id="A0A2S8F444"/>
<dbReference type="Pfam" id="PF01368">
    <property type="entry name" value="DHH"/>
    <property type="match status" value="1"/>
</dbReference>
<dbReference type="OrthoDB" id="9803668at2"/>
<sequence length="333" mass="36021">MSIDWAALKAAIEVAQRIVLTSHVRPDCDALGSELGMAALLRQMGKEVTIVNDSETPTHLEFIDPAKEIKQLGKDISREEILNGFDAFMVVDTSAWIQLGEMADVMKEFRGVKLVLDHHVSQDDLGGEMFKDPKCEATGRLVYEAAKAWEMTITKETATVLFTAIATDTGWFRFPSVSGSTYRAIGDLIDAGAVPSDVYGNLFENERLQRVNLRGRILASAKIILDGRLAYSMATQKDFEETGATPSDTEDAINKTMAVTGVEAAILFVELPNGDGVKASFRSRSALDVAKLAQQFGGGGHVAAAGALVKKPLGEVVSMLLEATERAMDQYAS</sequence>
<dbReference type="InterPro" id="IPR001667">
    <property type="entry name" value="DDH_dom"/>
</dbReference>
<comment type="caution">
    <text evidence="3">The sequence shown here is derived from an EMBL/GenBank/DDBJ whole genome shotgun (WGS) entry which is preliminary data.</text>
</comment>
<dbReference type="Proteomes" id="UP000240009">
    <property type="component" value="Unassembled WGS sequence"/>
</dbReference>
<proteinExistence type="predicted"/>
<dbReference type="PANTHER" id="PTHR47618">
    <property type="entry name" value="BIFUNCTIONAL OLIGORIBONUCLEASE AND PAP PHOSPHATASE NRNA"/>
    <property type="match status" value="1"/>
</dbReference>
<organism evidence="3 4">
    <name type="scientific">Blastopirellula marina</name>
    <dbReference type="NCBI Taxonomy" id="124"/>
    <lineage>
        <taxon>Bacteria</taxon>
        <taxon>Pseudomonadati</taxon>
        <taxon>Planctomycetota</taxon>
        <taxon>Planctomycetia</taxon>
        <taxon>Pirellulales</taxon>
        <taxon>Pirellulaceae</taxon>
        <taxon>Blastopirellula</taxon>
    </lineage>
</organism>
<dbReference type="SUPFAM" id="SSF64182">
    <property type="entry name" value="DHH phosphoesterases"/>
    <property type="match status" value="1"/>
</dbReference>
<evidence type="ECO:0000313" key="3">
    <source>
        <dbReference type="EMBL" id="PQO26932.1"/>
    </source>
</evidence>
<dbReference type="EMBL" id="PUIA01000058">
    <property type="protein sequence ID" value="PQO26932.1"/>
    <property type="molecule type" value="Genomic_DNA"/>
</dbReference>
<feature type="domain" description="DHHA1" evidence="2">
    <location>
        <begin position="241"/>
        <end position="325"/>
    </location>
</feature>
<dbReference type="InterPro" id="IPR051319">
    <property type="entry name" value="Oligoribo/pAp-PDE_c-di-AMP_PDE"/>
</dbReference>
<gene>
    <name evidence="3" type="ORF">C5Y96_19320</name>
</gene>
<reference evidence="3 4" key="1">
    <citation type="submission" date="2018-02" db="EMBL/GenBank/DDBJ databases">
        <title>Comparative genomes isolates from brazilian mangrove.</title>
        <authorList>
            <person name="Araujo J.E."/>
            <person name="Taketani R.G."/>
            <person name="Silva M.C.P."/>
            <person name="Loureco M.V."/>
            <person name="Andreote F.D."/>
        </authorList>
    </citation>
    <scope>NUCLEOTIDE SEQUENCE [LARGE SCALE GENOMIC DNA]</scope>
    <source>
        <strain evidence="3 4">HEX-2 MGV</strain>
    </source>
</reference>
<feature type="domain" description="DDH" evidence="1">
    <location>
        <begin position="17"/>
        <end position="165"/>
    </location>
</feature>
<protein>
    <submittedName>
        <fullName evidence="3">Phosphoesterase</fullName>
    </submittedName>
</protein>
<evidence type="ECO:0000259" key="1">
    <source>
        <dbReference type="Pfam" id="PF01368"/>
    </source>
</evidence>
<dbReference type="Gene3D" id="3.90.1640.10">
    <property type="entry name" value="inorganic pyrophosphatase (n-terminal core)"/>
    <property type="match status" value="1"/>
</dbReference>